<evidence type="ECO:0000256" key="1">
    <source>
        <dbReference type="SAM" id="MobiDB-lite"/>
    </source>
</evidence>
<keyword evidence="2" id="KW-0472">Membrane</keyword>
<name>B7GCU8_PHATC</name>
<evidence type="ECO:0000256" key="2">
    <source>
        <dbReference type="SAM" id="Phobius"/>
    </source>
</evidence>
<dbReference type="EMBL" id="CM000628">
    <property type="protein sequence ID" value="EEC43598.1"/>
    <property type="molecule type" value="Genomic_DNA"/>
</dbReference>
<dbReference type="PaxDb" id="2850-Phatr50078"/>
<feature type="compositionally biased region" description="Acidic residues" evidence="1">
    <location>
        <begin position="253"/>
        <end position="262"/>
    </location>
</feature>
<accession>B7GCU8</accession>
<organism evidence="3 4">
    <name type="scientific">Phaeodactylum tricornutum (strain CCAP 1055/1)</name>
    <dbReference type="NCBI Taxonomy" id="556484"/>
    <lineage>
        <taxon>Eukaryota</taxon>
        <taxon>Sar</taxon>
        <taxon>Stramenopiles</taxon>
        <taxon>Ochrophyta</taxon>
        <taxon>Bacillariophyta</taxon>
        <taxon>Bacillariophyceae</taxon>
        <taxon>Bacillariophycidae</taxon>
        <taxon>Naviculales</taxon>
        <taxon>Phaeodactylaceae</taxon>
        <taxon>Phaeodactylum</taxon>
    </lineage>
</organism>
<evidence type="ECO:0000313" key="4">
    <source>
        <dbReference type="Proteomes" id="UP000000759"/>
    </source>
</evidence>
<gene>
    <name evidence="3" type="ORF">PHATRDRAFT_50078</name>
</gene>
<dbReference type="HOGENOM" id="CLU_1017279_0_0_1"/>
<feature type="transmembrane region" description="Helical" evidence="2">
    <location>
        <begin position="119"/>
        <end position="142"/>
    </location>
</feature>
<dbReference type="OrthoDB" id="1935723at2759"/>
<reference evidence="4" key="2">
    <citation type="submission" date="2008-08" db="EMBL/GenBank/DDBJ databases">
        <authorList>
            <consortium name="Diatom Consortium"/>
            <person name="Grigoriev I."/>
            <person name="Grimwood J."/>
            <person name="Kuo A."/>
            <person name="Otillar R.P."/>
            <person name="Salamov A."/>
            <person name="Detter J.C."/>
            <person name="Lindquist E."/>
            <person name="Shapiro H."/>
            <person name="Lucas S."/>
            <person name="Glavina del Rio T."/>
            <person name="Pitluck S."/>
            <person name="Rokhsar D."/>
            <person name="Bowler C."/>
        </authorList>
    </citation>
    <scope>GENOME REANNOTATION</scope>
    <source>
        <strain evidence="4">CCAP 1055/1</strain>
    </source>
</reference>
<sequence>MRVNPSVVVGWTTMWISVCGFLDRPRPLHAWAPVTGRSRLAIRPPVPYSCSTPYRRVYHTERRGYDGILTRRSMYNLPPPSGNNNNNNNQKGDDLQAILVSVLTVGGVVAFFASPLGAIFFAVFNSLVLLAILLPVLGIVGFNLWQYWNTMEAPCPNCGAPARVLKNTGVAPNPSLCLNCGSLVAANVANDGIDAVSNSVNPNDGMVDATSLFDTLFGGTGGLLDTTTTTTTTTESTDQRAKKYQREQTVIDVEVEEEDEEQERNSKWRPKPFQ</sequence>
<dbReference type="Proteomes" id="UP000000759">
    <property type="component" value="Chromosome 26"/>
</dbReference>
<protein>
    <submittedName>
        <fullName evidence="3">Uncharacterized protein</fullName>
    </submittedName>
</protein>
<keyword evidence="2" id="KW-0812">Transmembrane</keyword>
<dbReference type="GeneID" id="7198759"/>
<feature type="region of interest" description="Disordered" evidence="1">
    <location>
        <begin position="253"/>
        <end position="274"/>
    </location>
</feature>
<dbReference type="KEGG" id="pti:PHATRDRAFT_50078"/>
<reference evidence="3 4" key="1">
    <citation type="journal article" date="2008" name="Nature">
        <title>The Phaeodactylum genome reveals the evolutionary history of diatom genomes.</title>
        <authorList>
            <person name="Bowler C."/>
            <person name="Allen A.E."/>
            <person name="Badger J.H."/>
            <person name="Grimwood J."/>
            <person name="Jabbari K."/>
            <person name="Kuo A."/>
            <person name="Maheswari U."/>
            <person name="Martens C."/>
            <person name="Maumus F."/>
            <person name="Otillar R.P."/>
            <person name="Rayko E."/>
            <person name="Salamov A."/>
            <person name="Vandepoele K."/>
            <person name="Beszteri B."/>
            <person name="Gruber A."/>
            <person name="Heijde M."/>
            <person name="Katinka M."/>
            <person name="Mock T."/>
            <person name="Valentin K."/>
            <person name="Verret F."/>
            <person name="Berges J.A."/>
            <person name="Brownlee C."/>
            <person name="Cadoret J.P."/>
            <person name="Chiovitti A."/>
            <person name="Choi C.J."/>
            <person name="Coesel S."/>
            <person name="De Martino A."/>
            <person name="Detter J.C."/>
            <person name="Durkin C."/>
            <person name="Falciatore A."/>
            <person name="Fournet J."/>
            <person name="Haruta M."/>
            <person name="Huysman M.J."/>
            <person name="Jenkins B.D."/>
            <person name="Jiroutova K."/>
            <person name="Jorgensen R.E."/>
            <person name="Joubert Y."/>
            <person name="Kaplan A."/>
            <person name="Kroger N."/>
            <person name="Kroth P.G."/>
            <person name="La Roche J."/>
            <person name="Lindquist E."/>
            <person name="Lommer M."/>
            <person name="Martin-Jezequel V."/>
            <person name="Lopez P.J."/>
            <person name="Lucas S."/>
            <person name="Mangogna M."/>
            <person name="McGinnis K."/>
            <person name="Medlin L.K."/>
            <person name="Montsant A."/>
            <person name="Oudot-Le Secq M.P."/>
            <person name="Napoli C."/>
            <person name="Obornik M."/>
            <person name="Parker M.S."/>
            <person name="Petit J.L."/>
            <person name="Porcel B.M."/>
            <person name="Poulsen N."/>
            <person name="Robison M."/>
            <person name="Rychlewski L."/>
            <person name="Rynearson T.A."/>
            <person name="Schmutz J."/>
            <person name="Shapiro H."/>
            <person name="Siaut M."/>
            <person name="Stanley M."/>
            <person name="Sussman M.R."/>
            <person name="Taylor A.R."/>
            <person name="Vardi A."/>
            <person name="von Dassow P."/>
            <person name="Vyverman W."/>
            <person name="Willis A."/>
            <person name="Wyrwicz L.S."/>
            <person name="Rokhsar D.S."/>
            <person name="Weissenbach J."/>
            <person name="Armbrust E.V."/>
            <person name="Green B.R."/>
            <person name="Van de Peer Y."/>
            <person name="Grigoriev I.V."/>
        </authorList>
    </citation>
    <scope>NUCLEOTIDE SEQUENCE [LARGE SCALE GENOMIC DNA]</scope>
    <source>
        <strain evidence="3 4">CCAP 1055/1</strain>
    </source>
</reference>
<keyword evidence="2" id="KW-1133">Transmembrane helix</keyword>
<dbReference type="AlphaFoldDB" id="B7GCU8"/>
<keyword evidence="4" id="KW-1185">Reference proteome</keyword>
<proteinExistence type="predicted"/>
<dbReference type="RefSeq" id="XP_002184862.1">
    <property type="nucleotide sequence ID" value="XM_002184826.1"/>
</dbReference>
<feature type="transmembrane region" description="Helical" evidence="2">
    <location>
        <begin position="95"/>
        <end position="113"/>
    </location>
</feature>
<dbReference type="InParanoid" id="B7GCU8"/>
<evidence type="ECO:0000313" key="3">
    <source>
        <dbReference type="EMBL" id="EEC43598.1"/>
    </source>
</evidence>